<dbReference type="InterPro" id="IPR052178">
    <property type="entry name" value="Sec_Metab_Biosynth_SDR"/>
</dbReference>
<reference evidence="6" key="3">
    <citation type="submission" date="2016-02" db="EMBL/GenBank/DDBJ databases">
        <title>Draft genome of pathogenic Streptomyces sp. in Japan.</title>
        <authorList>
            <person name="Tomihama T."/>
            <person name="Ikenaga M."/>
            <person name="Sakai M."/>
            <person name="Okubo T."/>
            <person name="Ikeda S."/>
        </authorList>
    </citation>
    <scope>NUCLEOTIDE SEQUENCE [LARGE SCALE GENOMIC DNA]</scope>
    <source>
        <strain evidence="6">S58</strain>
    </source>
</reference>
<dbReference type="InterPro" id="IPR057326">
    <property type="entry name" value="KR_dom"/>
</dbReference>
<dbReference type="InterPro" id="IPR036291">
    <property type="entry name" value="NAD(P)-bd_dom_sf"/>
</dbReference>
<dbReference type="CDD" id="cd05233">
    <property type="entry name" value="SDR_c"/>
    <property type="match status" value="1"/>
</dbReference>
<gene>
    <name evidence="5" type="primary">butA</name>
    <name evidence="5" type="ORF">SsS58_08236</name>
</gene>
<keyword evidence="2" id="KW-0521">NADP</keyword>
<protein>
    <submittedName>
        <fullName evidence="5">Diacetyl reductase [(S-acetoin forming])</fullName>
        <ecNumber evidence="5">1.1.1.304</ecNumber>
    </submittedName>
</protein>
<evidence type="ECO:0000256" key="1">
    <source>
        <dbReference type="ARBA" id="ARBA00006484"/>
    </source>
</evidence>
<dbReference type="GO" id="GO:0052588">
    <property type="term" value="F:diacetyl reductase ((S)-acetoin forming) (NAD+) activity"/>
    <property type="evidence" value="ECO:0007669"/>
    <property type="project" value="UniProtKB-EC"/>
</dbReference>
<comment type="similarity">
    <text evidence="1">Belongs to the short-chain dehydrogenases/reductases (SDR) family.</text>
</comment>
<feature type="domain" description="Ketoreductase" evidence="4">
    <location>
        <begin position="9"/>
        <end position="183"/>
    </location>
</feature>
<dbReference type="Gene3D" id="3.40.50.720">
    <property type="entry name" value="NAD(P)-binding Rossmann-like Domain"/>
    <property type="match status" value="1"/>
</dbReference>
<dbReference type="FunFam" id="3.40.50.720:FF:000084">
    <property type="entry name" value="Short-chain dehydrogenase reductase"/>
    <property type="match status" value="1"/>
</dbReference>
<evidence type="ECO:0000256" key="3">
    <source>
        <dbReference type="ARBA" id="ARBA00023002"/>
    </source>
</evidence>
<organism evidence="5 6">
    <name type="scientific">Streptomyces scabiei</name>
    <dbReference type="NCBI Taxonomy" id="1930"/>
    <lineage>
        <taxon>Bacteria</taxon>
        <taxon>Bacillati</taxon>
        <taxon>Actinomycetota</taxon>
        <taxon>Actinomycetes</taxon>
        <taxon>Kitasatosporales</taxon>
        <taxon>Streptomycetaceae</taxon>
        <taxon>Streptomyces</taxon>
    </lineage>
</organism>
<evidence type="ECO:0000313" key="5">
    <source>
        <dbReference type="EMBL" id="GAQ67780.1"/>
    </source>
</evidence>
<comment type="caution">
    <text evidence="5">The sequence shown here is derived from an EMBL/GenBank/DDBJ whole genome shotgun (WGS) entry which is preliminary data.</text>
</comment>
<reference evidence="5 6" key="2">
    <citation type="journal article" date="2016" name="Genome Announc.">
        <title>Draft Genome Sequences of Streptomyces scabiei S58, Streptomyces turgidiscabies T45, and Streptomyces acidiscabies a10, the Pathogens of Potato Common Scab, Isolated in Japan.</title>
        <authorList>
            <person name="Tomihama T."/>
            <person name="Nishi Y."/>
            <person name="Sakai M."/>
            <person name="Ikenaga M."/>
            <person name="Okubo T."/>
            <person name="Ikeda S."/>
        </authorList>
    </citation>
    <scope>NUCLEOTIDE SEQUENCE [LARGE SCALE GENOMIC DNA]</scope>
    <source>
        <strain evidence="5 6">S58</strain>
    </source>
</reference>
<dbReference type="SUPFAM" id="SSF51735">
    <property type="entry name" value="NAD(P)-binding Rossmann-fold domains"/>
    <property type="match status" value="1"/>
</dbReference>
<dbReference type="OMA" id="EIMDINI"/>
<evidence type="ECO:0000259" key="4">
    <source>
        <dbReference type="SMART" id="SM00822"/>
    </source>
</evidence>
<dbReference type="PANTHER" id="PTHR43618:SF8">
    <property type="entry name" value="7ALPHA-HYDROXYSTEROID DEHYDROGENASE"/>
    <property type="match status" value="1"/>
</dbReference>
<evidence type="ECO:0000256" key="2">
    <source>
        <dbReference type="ARBA" id="ARBA00022857"/>
    </source>
</evidence>
<dbReference type="PRINTS" id="PR00081">
    <property type="entry name" value="GDHRDH"/>
</dbReference>
<reference evidence="6" key="1">
    <citation type="submission" date="2015-11" db="EMBL/GenBank/DDBJ databases">
        <authorList>
            <consortium name="Cross-ministerial Strategic Innovation Promotion Program (SIP) consortium"/>
            <person name="Tomihama T."/>
            <person name="Ikenaga M."/>
            <person name="Sakai M."/>
            <person name="Okubo T."/>
            <person name="Ikeda S."/>
        </authorList>
    </citation>
    <scope>NUCLEOTIDE SEQUENCE [LARGE SCALE GENOMIC DNA]</scope>
    <source>
        <strain evidence="6">S58</strain>
    </source>
</reference>
<accession>A0A100JY24</accession>
<proteinExistence type="inferred from homology"/>
<dbReference type="Proteomes" id="UP000067448">
    <property type="component" value="Unassembled WGS sequence"/>
</dbReference>
<sequence length="257" mass="26840">MESQALKGRIALVTGGTTGLGFGAAKRLIEEGATVYITGRRKDVLDAAVEKLGPSATGIRADVTSKSDMLRVAETIKAAHGHLDILFANAGGGHATPLAELTEEQIDSELGINIKGVVLTVQSMLDVLRDGASIVLNASITADMGLPGFAVYASSKAAVRSLARSWTTDLKDRGIRVNSISPGVVPTEGYSHEQKLSDDDIAAYVERVAKEIPAGRVGTAEDIGDALVFLASDTSRYITGVDLVVDGGMTRVYAGQN</sequence>
<dbReference type="Pfam" id="PF13561">
    <property type="entry name" value="adh_short_C2"/>
    <property type="match status" value="1"/>
</dbReference>
<dbReference type="AlphaFoldDB" id="A0A100JY24"/>
<keyword evidence="3 5" id="KW-0560">Oxidoreductase</keyword>
<dbReference type="InterPro" id="IPR002347">
    <property type="entry name" value="SDR_fam"/>
</dbReference>
<dbReference type="PANTHER" id="PTHR43618">
    <property type="entry name" value="7-ALPHA-HYDROXYSTEROID DEHYDROGENASE"/>
    <property type="match status" value="1"/>
</dbReference>
<dbReference type="RefSeq" id="WP_013002522.1">
    <property type="nucleotide sequence ID" value="NZ_BCMM01000066.1"/>
</dbReference>
<dbReference type="EMBL" id="BCMM01000066">
    <property type="protein sequence ID" value="GAQ67780.1"/>
    <property type="molecule type" value="Genomic_DNA"/>
</dbReference>
<evidence type="ECO:0000313" key="6">
    <source>
        <dbReference type="Proteomes" id="UP000067448"/>
    </source>
</evidence>
<dbReference type="OrthoDB" id="9803333at2"/>
<name>A0A100JY24_STRSC</name>
<dbReference type="EC" id="1.1.1.304" evidence="5"/>
<dbReference type="GeneID" id="79932521"/>
<dbReference type="SMART" id="SM00822">
    <property type="entry name" value="PKS_KR"/>
    <property type="match status" value="1"/>
</dbReference>